<dbReference type="GO" id="GO:0000310">
    <property type="term" value="F:xanthine phosphoribosyltransferase activity"/>
    <property type="evidence" value="ECO:0007669"/>
    <property type="project" value="UniProtKB-EC"/>
</dbReference>
<evidence type="ECO:0000313" key="4">
    <source>
        <dbReference type="EMBL" id="SFV50033.1"/>
    </source>
</evidence>
<evidence type="ECO:0000256" key="2">
    <source>
        <dbReference type="ARBA" id="ARBA00022679"/>
    </source>
</evidence>
<evidence type="ECO:0000256" key="1">
    <source>
        <dbReference type="ARBA" id="ARBA00022676"/>
    </source>
</evidence>
<reference evidence="4" key="1">
    <citation type="submission" date="2016-10" db="EMBL/GenBank/DDBJ databases">
        <authorList>
            <person name="de Groot N.N."/>
        </authorList>
    </citation>
    <scope>NUCLEOTIDE SEQUENCE</scope>
</reference>
<dbReference type="EC" id="2.4.2.22" evidence="4"/>
<dbReference type="Gene3D" id="3.40.50.2020">
    <property type="match status" value="1"/>
</dbReference>
<protein>
    <submittedName>
        <fullName evidence="4">Xanthine-guanine phosphoribosyltransferase</fullName>
        <ecNumber evidence="4">2.4.2.22</ecNumber>
    </submittedName>
</protein>
<organism evidence="4">
    <name type="scientific">hydrothermal vent metagenome</name>
    <dbReference type="NCBI Taxonomy" id="652676"/>
    <lineage>
        <taxon>unclassified sequences</taxon>
        <taxon>metagenomes</taxon>
        <taxon>ecological metagenomes</taxon>
    </lineage>
</organism>
<accession>A0A1W1B912</accession>
<gene>
    <name evidence="4" type="ORF">MNB_SV-6-398</name>
</gene>
<dbReference type="EMBL" id="FPHC01000006">
    <property type="protein sequence ID" value="SFV50033.1"/>
    <property type="molecule type" value="Genomic_DNA"/>
</dbReference>
<dbReference type="Pfam" id="PF00156">
    <property type="entry name" value="Pribosyltran"/>
    <property type="match status" value="1"/>
</dbReference>
<keyword evidence="1 4" id="KW-0328">Glycosyltransferase</keyword>
<keyword evidence="2 4" id="KW-0808">Transferase</keyword>
<dbReference type="PANTHER" id="PTHR43363:SF1">
    <property type="entry name" value="HYPOXANTHINE-GUANINE PHOSPHORIBOSYLTRANSFERASE"/>
    <property type="match status" value="1"/>
</dbReference>
<dbReference type="InterPro" id="IPR029057">
    <property type="entry name" value="PRTase-like"/>
</dbReference>
<dbReference type="AlphaFoldDB" id="A0A1W1B912"/>
<proteinExistence type="predicted"/>
<name>A0A1W1B912_9ZZZZ</name>
<dbReference type="InterPro" id="IPR000836">
    <property type="entry name" value="PRTase_dom"/>
</dbReference>
<dbReference type="PANTHER" id="PTHR43363">
    <property type="entry name" value="HYPOXANTHINE PHOSPHORIBOSYLTRANSFERASE"/>
    <property type="match status" value="1"/>
</dbReference>
<feature type="domain" description="Phosphoribosyltransferase" evidence="3">
    <location>
        <begin position="5"/>
        <end position="141"/>
    </location>
</feature>
<dbReference type="CDD" id="cd06223">
    <property type="entry name" value="PRTases_typeI"/>
    <property type="match status" value="1"/>
</dbReference>
<evidence type="ECO:0000259" key="3">
    <source>
        <dbReference type="Pfam" id="PF00156"/>
    </source>
</evidence>
<sequence length="158" mass="18474">MRHYYDYEEFLQDCHSLTQQIDWEFDTIIGIARGGLTLSHLLGEYYNIREVYAINTIGYNDTKKLDHTEVFNIPDIKSAKNILLVDDIVDSGETLELVLKTLSTRYPHARLKTASLLYKETACIKPDWYVKHADVWIDFFWSDDLKKISSDKPLHSEL</sequence>
<dbReference type="SUPFAM" id="SSF53271">
    <property type="entry name" value="PRTase-like"/>
    <property type="match status" value="1"/>
</dbReference>